<dbReference type="Pfam" id="PF04231">
    <property type="entry name" value="Endonuclease_1"/>
    <property type="match status" value="1"/>
</dbReference>
<dbReference type="GO" id="GO:0004519">
    <property type="term" value="F:endonuclease activity"/>
    <property type="evidence" value="ECO:0007669"/>
    <property type="project" value="UniProtKB-KW"/>
</dbReference>
<dbReference type="EMBL" id="CP002200">
    <property type="protein sequence ID" value="ADN18052.1"/>
    <property type="molecule type" value="Genomic_DNA"/>
</dbReference>
<dbReference type="Gene3D" id="3.60.10.10">
    <property type="entry name" value="Endonuclease/exonuclease/phosphatase"/>
    <property type="match status" value="1"/>
</dbReference>
<protein>
    <submittedName>
        <fullName evidence="2">Endonuclease I</fullName>
    </submittedName>
</protein>
<organism evidence="2 3">
    <name type="scientific">Gloeothece verrucosa (strain PCC 7822)</name>
    <name type="common">Cyanothece sp. (strain PCC 7822)</name>
    <dbReference type="NCBI Taxonomy" id="497965"/>
    <lineage>
        <taxon>Bacteria</taxon>
        <taxon>Bacillati</taxon>
        <taxon>Cyanobacteriota</taxon>
        <taxon>Cyanophyceae</taxon>
        <taxon>Oscillatoriophycideae</taxon>
        <taxon>Chroococcales</taxon>
        <taxon>Aphanothecaceae</taxon>
        <taxon>Gloeothece</taxon>
        <taxon>Gloeothece verrucosa</taxon>
    </lineage>
</organism>
<keyword evidence="2" id="KW-0540">Nuclease</keyword>
<dbReference type="KEGG" id="cyj:Cyan7822_6252"/>
<evidence type="ECO:0000313" key="3">
    <source>
        <dbReference type="Proteomes" id="UP000008206"/>
    </source>
</evidence>
<dbReference type="Proteomes" id="UP000008206">
    <property type="component" value="Plasmid Cy782202"/>
</dbReference>
<dbReference type="AlphaFoldDB" id="E0UM72"/>
<geneLocation type="plasmid" evidence="2 3">
    <name>Cy782202</name>
</geneLocation>
<dbReference type="InterPro" id="IPR005135">
    <property type="entry name" value="Endo/exonuclease/phosphatase"/>
</dbReference>
<dbReference type="InterPro" id="IPR044925">
    <property type="entry name" value="His-Me_finger_sf"/>
</dbReference>
<reference evidence="3" key="1">
    <citation type="journal article" date="2011" name="MBio">
        <title>Novel metabolic attributes of the genus Cyanothece, comprising a group of unicellular nitrogen-fixing Cyanobacteria.</title>
        <authorList>
            <person name="Bandyopadhyay A."/>
            <person name="Elvitigala T."/>
            <person name="Welsh E."/>
            <person name="Stockel J."/>
            <person name="Liberton M."/>
            <person name="Min H."/>
            <person name="Sherman L.A."/>
            <person name="Pakrasi H.B."/>
        </authorList>
    </citation>
    <scope>NUCLEOTIDE SEQUENCE [LARGE SCALE GENOMIC DNA]</scope>
    <source>
        <strain evidence="3">PCC 7822</strain>
        <plasmid evidence="3">Cy782202</plasmid>
    </source>
</reference>
<sequence>MLHLLCIVIFIVLYSLAQFALAPAVLAQVKDFNQLSVATFNVENLDPQKEALAKVKDKDPDNVDDDVAKGKFSALAKEIVNDLQAPDIIALQEIQDNDGAELSSVVDASVTANTLIDAIKSAGGPSYLYRDIPPEKDQEGGQPGGNIRVAFLFNPARVKLQKLERFSSNVAFSDSRRPLVGEFTFNNNAITIINNHLKSKSGGAVASLGQRVEQAKLVNQFVSDLLETNPTASIIVLGDFNDTPDSPAVQTLLGTVLENLTEKIPLAERYSFIFKGNRELIDQILVSENLASGGQPEIKAVHVNAGKPGRASDHDPVIASFTIFPSSKVVIPPVSANDAPKAFIFPALAGNELLEQLDRQYSPLSTLGYGEARDLLYTEIDNSDGIVTDIYAGYAVEIDQNSSRPRQEATRQGINAEHVWPQSLGAYGPAKSDLHNLFAARDEINSARQNFPFADIPDNETTAWYLDDDELKVKPNLSNIDQYSEYKRATSFEPRESKKGDIARAMFYFRTVYPDSADQNFFEKQKQTLCKWQATDPVDEPEKLRSRKIAGTPQGNENPFILDSTLAERAFCE</sequence>
<name>E0UM72_GLOV7</name>
<keyword evidence="2" id="KW-0255">Endonuclease</keyword>
<dbReference type="InterPro" id="IPR007346">
    <property type="entry name" value="Endonuclease-I"/>
</dbReference>
<evidence type="ECO:0000313" key="2">
    <source>
        <dbReference type="EMBL" id="ADN18052.1"/>
    </source>
</evidence>
<gene>
    <name evidence="2" type="ordered locus">Cyan7822_6252</name>
</gene>
<keyword evidence="2" id="KW-0378">Hydrolase</keyword>
<dbReference type="InterPro" id="IPR036691">
    <property type="entry name" value="Endo/exonu/phosph_ase_sf"/>
</dbReference>
<dbReference type="Pfam" id="PF19580">
    <property type="entry name" value="Exo_endo_phos_3"/>
    <property type="match status" value="1"/>
</dbReference>
<dbReference type="RefSeq" id="WP_013334800.1">
    <property type="nucleotide sequence ID" value="NC_014534.1"/>
</dbReference>
<dbReference type="PANTHER" id="PTHR42834">
    <property type="entry name" value="ENDONUCLEASE/EXONUCLEASE/PHOSPHATASE FAMILY PROTEIN (AFU_ORTHOLOGUE AFUA_3G09210)"/>
    <property type="match status" value="1"/>
</dbReference>
<dbReference type="HOGENOM" id="CLU_452580_0_0_3"/>
<accession>E0UM72</accession>
<dbReference type="PANTHER" id="PTHR42834:SF1">
    <property type="entry name" value="ENDONUCLEASE_EXONUCLEASE_PHOSPHATASE FAMILY PROTEIN (AFU_ORTHOLOGUE AFUA_3G09210)"/>
    <property type="match status" value="1"/>
</dbReference>
<proteinExistence type="predicted"/>
<dbReference type="SUPFAM" id="SSF54060">
    <property type="entry name" value="His-Me finger endonucleases"/>
    <property type="match status" value="1"/>
</dbReference>
<keyword evidence="3" id="KW-1185">Reference proteome</keyword>
<evidence type="ECO:0000259" key="1">
    <source>
        <dbReference type="Pfam" id="PF19580"/>
    </source>
</evidence>
<feature type="domain" description="Endonuclease/exonuclease/phosphatase" evidence="1">
    <location>
        <begin position="37"/>
        <end position="301"/>
    </location>
</feature>
<dbReference type="SUPFAM" id="SSF56219">
    <property type="entry name" value="DNase I-like"/>
    <property type="match status" value="1"/>
</dbReference>
<keyword evidence="2" id="KW-0614">Plasmid</keyword>